<accession>A0A6J7EWN5</accession>
<sequence length="205" mass="21754">MHLGDGDRKICRLLGAVGGERERQLVARLGTHELVVKAAGHPALADLVQPFLGVEPNHGLALAGALEIERDLIADDNRAIDISEAALTADFLLHGFVDVFIGGRDRRHLDPKAAVAGNGDLRADLARGVKCNRTGFLATGDLDIGCGDEIDVVLAHCLGKVVGDAVAERLLARSGDADTCLKHLARRLAGPEAWHTHLTGDLFEC</sequence>
<name>A0A6J7EWN5_9ZZZZ</name>
<reference evidence="1" key="1">
    <citation type="submission" date="2020-05" db="EMBL/GenBank/DDBJ databases">
        <authorList>
            <person name="Chiriac C."/>
            <person name="Salcher M."/>
            <person name="Ghai R."/>
            <person name="Kavagutti S V."/>
        </authorList>
    </citation>
    <scope>NUCLEOTIDE SEQUENCE</scope>
</reference>
<protein>
    <submittedName>
        <fullName evidence="1">Unannotated protein</fullName>
    </submittedName>
</protein>
<dbReference type="EMBL" id="CAFBLP010000064">
    <property type="protein sequence ID" value="CAB4885918.1"/>
    <property type="molecule type" value="Genomic_DNA"/>
</dbReference>
<dbReference type="AlphaFoldDB" id="A0A6J7EWN5"/>
<organism evidence="1">
    <name type="scientific">freshwater metagenome</name>
    <dbReference type="NCBI Taxonomy" id="449393"/>
    <lineage>
        <taxon>unclassified sequences</taxon>
        <taxon>metagenomes</taxon>
        <taxon>ecological metagenomes</taxon>
    </lineage>
</organism>
<evidence type="ECO:0000313" key="1">
    <source>
        <dbReference type="EMBL" id="CAB4885918.1"/>
    </source>
</evidence>
<gene>
    <name evidence="1" type="ORF">UFOPK3376_02214</name>
</gene>
<proteinExistence type="predicted"/>